<dbReference type="FunFam" id="2.40.50.100:FF:000005">
    <property type="entry name" value="Acetyl-CoA carboxylase 1"/>
    <property type="match status" value="1"/>
</dbReference>
<dbReference type="GO" id="GO:0003989">
    <property type="term" value="F:acetyl-CoA carboxylase activity"/>
    <property type="evidence" value="ECO:0007669"/>
    <property type="project" value="UniProtKB-EC"/>
</dbReference>
<dbReference type="Gene3D" id="2.40.460.10">
    <property type="entry name" value="Biotin dependent carboxylase carboxyltransferase"/>
    <property type="match status" value="1"/>
</dbReference>
<dbReference type="Pfam" id="PF21385">
    <property type="entry name" value="ACCA_BT"/>
    <property type="match status" value="1"/>
</dbReference>
<reference evidence="19" key="2">
    <citation type="submission" date="2025-09" db="UniProtKB">
        <authorList>
            <consortium name="Ensembl"/>
        </authorList>
    </citation>
    <scope>IDENTIFICATION</scope>
</reference>
<dbReference type="InterPro" id="IPR013815">
    <property type="entry name" value="ATP_grasp_subdomain_1"/>
</dbReference>
<dbReference type="Gene3D" id="3.30.1490.20">
    <property type="entry name" value="ATP-grasp fold, A domain"/>
    <property type="match status" value="1"/>
</dbReference>
<evidence type="ECO:0000256" key="2">
    <source>
        <dbReference type="ARBA" id="ARBA00004956"/>
    </source>
</evidence>
<evidence type="ECO:0000313" key="19">
    <source>
        <dbReference type="Ensembl" id="ENSCCRP00010065716.1"/>
    </source>
</evidence>
<dbReference type="InterPro" id="IPR005481">
    <property type="entry name" value="BC-like_N"/>
</dbReference>
<dbReference type="FunFam" id="3.90.1770.10:FF:000001">
    <property type="entry name" value="acetyl-CoA carboxylase 1"/>
    <property type="match status" value="1"/>
</dbReference>
<keyword evidence="8 13" id="KW-0067">ATP-binding</keyword>
<evidence type="ECO:0000256" key="3">
    <source>
        <dbReference type="ARBA" id="ARBA00013058"/>
    </source>
</evidence>
<dbReference type="Gene3D" id="3.90.1770.10">
    <property type="entry name" value="PreATP-grasp domain"/>
    <property type="match status" value="1"/>
</dbReference>
<keyword evidence="10" id="KW-0275">Fatty acid biosynthesis</keyword>
<feature type="domain" description="Lipoyl-binding" evidence="14">
    <location>
        <begin position="677"/>
        <end position="751"/>
    </location>
</feature>
<keyword evidence="20" id="KW-1185">Reference proteome</keyword>
<dbReference type="SUPFAM" id="SSF52440">
    <property type="entry name" value="PreATP-grasp domain"/>
    <property type="match status" value="1"/>
</dbReference>
<dbReference type="Proteomes" id="UP000694427">
    <property type="component" value="Unplaced"/>
</dbReference>
<dbReference type="CDD" id="cd06850">
    <property type="entry name" value="biotinyl_domain"/>
    <property type="match status" value="1"/>
</dbReference>
<dbReference type="Gene3D" id="3.90.226.10">
    <property type="entry name" value="2-enoyl-CoA Hydratase, Chain A, domain 1"/>
    <property type="match status" value="2"/>
</dbReference>
<dbReference type="PROSITE" id="PS50980">
    <property type="entry name" value="COA_CT_NTER"/>
    <property type="match status" value="1"/>
</dbReference>
<dbReference type="Pfam" id="PF02786">
    <property type="entry name" value="CPSase_L_D2"/>
    <property type="match status" value="1"/>
</dbReference>
<dbReference type="InterPro" id="IPR011053">
    <property type="entry name" value="Single_hybrid_motif"/>
</dbReference>
<dbReference type="GO" id="GO:0006633">
    <property type="term" value="P:fatty acid biosynthetic process"/>
    <property type="evidence" value="ECO:0007669"/>
    <property type="project" value="UniProtKB-KW"/>
</dbReference>
<dbReference type="Pfam" id="PF01039">
    <property type="entry name" value="Carboxyl_trans"/>
    <property type="match status" value="1"/>
</dbReference>
<evidence type="ECO:0000256" key="11">
    <source>
        <dbReference type="ARBA" id="ARBA00023267"/>
    </source>
</evidence>
<dbReference type="SUPFAM" id="SSF51246">
    <property type="entry name" value="Rudiment single hybrid motif"/>
    <property type="match status" value="1"/>
</dbReference>
<keyword evidence="5" id="KW-0436">Ligase</keyword>
<dbReference type="PROSITE" id="PS00866">
    <property type="entry name" value="CPSASE_1"/>
    <property type="match status" value="1"/>
</dbReference>
<dbReference type="FunFam" id="2.40.460.10:FF:000001">
    <property type="entry name" value="Acetyl-CoA carboxylase 1"/>
    <property type="match status" value="1"/>
</dbReference>
<dbReference type="FunFam" id="3.30.470.20:FF:000005">
    <property type="entry name" value="Acetyl-CoA carboxylase 1"/>
    <property type="match status" value="1"/>
</dbReference>
<feature type="domain" description="Biotin carboxylation" evidence="16">
    <location>
        <begin position="48"/>
        <end position="550"/>
    </location>
</feature>
<evidence type="ECO:0000256" key="1">
    <source>
        <dbReference type="ARBA" id="ARBA00001953"/>
    </source>
</evidence>
<keyword evidence="12" id="KW-0511">Multifunctional enzyme</keyword>
<dbReference type="FunFam" id="3.30.1490.20:FF:000003">
    <property type="entry name" value="acetyl-CoA carboxylase isoform X1"/>
    <property type="match status" value="1"/>
</dbReference>
<evidence type="ECO:0000256" key="8">
    <source>
        <dbReference type="ARBA" id="ARBA00022840"/>
    </source>
</evidence>
<dbReference type="SUPFAM" id="SSF51230">
    <property type="entry name" value="Single hybrid motif"/>
    <property type="match status" value="1"/>
</dbReference>
<evidence type="ECO:0000259" key="18">
    <source>
        <dbReference type="PROSITE" id="PS50989"/>
    </source>
</evidence>
<dbReference type="GO" id="GO:0005524">
    <property type="term" value="F:ATP binding"/>
    <property type="evidence" value="ECO:0007669"/>
    <property type="project" value="UniProtKB-UniRule"/>
</dbReference>
<evidence type="ECO:0000259" key="17">
    <source>
        <dbReference type="PROSITE" id="PS50980"/>
    </source>
</evidence>
<comment type="cofactor">
    <cofactor evidence="1">
        <name>biotin</name>
        <dbReference type="ChEBI" id="CHEBI:57586"/>
    </cofactor>
</comment>
<feature type="domain" description="CoA carboxyltransferase C-terminal" evidence="18">
    <location>
        <begin position="1785"/>
        <end position="2101"/>
    </location>
</feature>
<name>A0A8C1QUD8_CYPCA</name>
<feature type="domain" description="ATP-grasp" evidence="15">
    <location>
        <begin position="203"/>
        <end position="398"/>
    </location>
</feature>
<dbReference type="GO" id="GO:0046872">
    <property type="term" value="F:metal ion binding"/>
    <property type="evidence" value="ECO:0007669"/>
    <property type="project" value="InterPro"/>
</dbReference>
<dbReference type="InterPro" id="IPR011764">
    <property type="entry name" value="Biotin_carboxylation_dom"/>
</dbReference>
<dbReference type="PROSITE" id="PS50968">
    <property type="entry name" value="BIOTINYL_LIPOYL"/>
    <property type="match status" value="1"/>
</dbReference>
<dbReference type="InterPro" id="IPR034733">
    <property type="entry name" value="AcCoA_carboxyl_beta"/>
</dbReference>
<dbReference type="PROSITE" id="PS50975">
    <property type="entry name" value="ATP_GRASP"/>
    <property type="match status" value="1"/>
</dbReference>
<dbReference type="Ensembl" id="ENSCCRT00010072354.1">
    <property type="protein sequence ID" value="ENSCCRP00010065716.1"/>
    <property type="gene ID" value="ENSCCRG00010016293.1"/>
</dbReference>
<dbReference type="Pfam" id="PF00364">
    <property type="entry name" value="Biotin_lipoyl"/>
    <property type="match status" value="1"/>
</dbReference>
<dbReference type="Gene3D" id="3.30.470.20">
    <property type="entry name" value="ATP-grasp fold, B domain"/>
    <property type="match status" value="1"/>
</dbReference>
<evidence type="ECO:0000259" key="14">
    <source>
        <dbReference type="PROSITE" id="PS50968"/>
    </source>
</evidence>
<dbReference type="FunFam" id="3.90.226.10:FF:000010">
    <property type="entry name" value="acetyl-CoA carboxylase isoform X2"/>
    <property type="match status" value="1"/>
</dbReference>
<evidence type="ECO:0000313" key="20">
    <source>
        <dbReference type="Proteomes" id="UP000694427"/>
    </source>
</evidence>
<accession>A0A8C1QUD8</accession>
<dbReference type="Pfam" id="PF00289">
    <property type="entry name" value="Biotin_carb_N"/>
    <property type="match status" value="1"/>
</dbReference>
<dbReference type="Pfam" id="PF02785">
    <property type="entry name" value="Biotin_carb_C"/>
    <property type="match status" value="1"/>
</dbReference>
<reference evidence="19" key="1">
    <citation type="submission" date="2025-08" db="UniProtKB">
        <authorList>
            <consortium name="Ensembl"/>
        </authorList>
    </citation>
    <scope>IDENTIFICATION</scope>
</reference>
<evidence type="ECO:0000256" key="5">
    <source>
        <dbReference type="ARBA" id="ARBA00022598"/>
    </source>
</evidence>
<keyword evidence="6 13" id="KW-0547">Nucleotide-binding</keyword>
<dbReference type="GO" id="GO:0005739">
    <property type="term" value="C:mitochondrion"/>
    <property type="evidence" value="ECO:0007669"/>
    <property type="project" value="TreeGrafter"/>
</dbReference>
<dbReference type="InterPro" id="IPR005482">
    <property type="entry name" value="Biotin_COase_C"/>
</dbReference>
<dbReference type="Gene3D" id="3.40.50.20">
    <property type="match status" value="1"/>
</dbReference>
<keyword evidence="4" id="KW-0444">Lipid biosynthesis</keyword>
<evidence type="ECO:0000256" key="7">
    <source>
        <dbReference type="ARBA" id="ARBA00022832"/>
    </source>
</evidence>
<dbReference type="PROSITE" id="PS50979">
    <property type="entry name" value="BC"/>
    <property type="match status" value="1"/>
</dbReference>
<dbReference type="Gene3D" id="2.40.50.100">
    <property type="match status" value="1"/>
</dbReference>
<comment type="pathway">
    <text evidence="2">Lipid metabolism; malonyl-CoA biosynthesis; malonyl-CoA from acetyl-CoA: step 1/1.</text>
</comment>
<dbReference type="InterPro" id="IPR000089">
    <property type="entry name" value="Biotin_lipoyl"/>
</dbReference>
<dbReference type="PANTHER" id="PTHR45728">
    <property type="entry name" value="ACETYL-COA CARBOXYLASE, ISOFORM A"/>
    <property type="match status" value="1"/>
</dbReference>
<dbReference type="GO" id="GO:2001295">
    <property type="term" value="P:malonyl-CoA biosynthetic process"/>
    <property type="evidence" value="ECO:0007669"/>
    <property type="project" value="UniProtKB-UniPathway"/>
</dbReference>
<keyword evidence="9" id="KW-0443">Lipid metabolism</keyword>
<dbReference type="InterPro" id="IPR049074">
    <property type="entry name" value="ACCA_BT"/>
</dbReference>
<dbReference type="InterPro" id="IPR029045">
    <property type="entry name" value="ClpP/crotonase-like_dom_sf"/>
</dbReference>
<evidence type="ECO:0000256" key="9">
    <source>
        <dbReference type="ARBA" id="ARBA00023098"/>
    </source>
</evidence>
<dbReference type="SUPFAM" id="SSF56059">
    <property type="entry name" value="Glutathione synthetase ATP-binding domain-like"/>
    <property type="match status" value="1"/>
</dbReference>
<dbReference type="InterPro" id="IPR011761">
    <property type="entry name" value="ATP-grasp"/>
</dbReference>
<evidence type="ECO:0000259" key="16">
    <source>
        <dbReference type="PROSITE" id="PS50979"/>
    </source>
</evidence>
<evidence type="ECO:0000256" key="13">
    <source>
        <dbReference type="PROSITE-ProRule" id="PRU00409"/>
    </source>
</evidence>
<dbReference type="SUPFAM" id="SSF52096">
    <property type="entry name" value="ClpP/crotonase"/>
    <property type="match status" value="2"/>
</dbReference>
<dbReference type="InterPro" id="IPR013537">
    <property type="entry name" value="AcCoA_COase_cen"/>
</dbReference>
<dbReference type="InterPro" id="IPR005479">
    <property type="entry name" value="CPAse_ATP-bd"/>
</dbReference>
<dbReference type="UniPathway" id="UPA00655">
    <property type="reaction ID" value="UER00711"/>
</dbReference>
<evidence type="ECO:0000256" key="6">
    <source>
        <dbReference type="ARBA" id="ARBA00022741"/>
    </source>
</evidence>
<evidence type="ECO:0000256" key="4">
    <source>
        <dbReference type="ARBA" id="ARBA00022516"/>
    </source>
</evidence>
<proteinExistence type="predicted"/>
<dbReference type="Pfam" id="PF08326">
    <property type="entry name" value="ACC_central"/>
    <property type="match status" value="2"/>
</dbReference>
<dbReference type="PROSITE" id="PS00867">
    <property type="entry name" value="CPSASE_2"/>
    <property type="match status" value="1"/>
</dbReference>
<organism evidence="19 20">
    <name type="scientific">Cyprinus carpio</name>
    <name type="common">Common carp</name>
    <dbReference type="NCBI Taxonomy" id="7962"/>
    <lineage>
        <taxon>Eukaryota</taxon>
        <taxon>Metazoa</taxon>
        <taxon>Chordata</taxon>
        <taxon>Craniata</taxon>
        <taxon>Vertebrata</taxon>
        <taxon>Euteleostomi</taxon>
        <taxon>Actinopterygii</taxon>
        <taxon>Neopterygii</taxon>
        <taxon>Teleostei</taxon>
        <taxon>Ostariophysi</taxon>
        <taxon>Cypriniformes</taxon>
        <taxon>Cyprinidae</taxon>
        <taxon>Cyprininae</taxon>
        <taxon>Cyprinus</taxon>
    </lineage>
</organism>
<dbReference type="InterPro" id="IPR011762">
    <property type="entry name" value="COA_CT_N"/>
</dbReference>
<dbReference type="SMART" id="SM00878">
    <property type="entry name" value="Biotin_carb_C"/>
    <property type="match status" value="1"/>
</dbReference>
<keyword evidence="7" id="KW-0276">Fatty acid metabolism</keyword>
<dbReference type="InterPro" id="IPR011763">
    <property type="entry name" value="COA_CT_C"/>
</dbReference>
<feature type="domain" description="CoA carboxyltransferase N-terminal" evidence="17">
    <location>
        <begin position="1451"/>
        <end position="1781"/>
    </location>
</feature>
<dbReference type="PROSITE" id="PS50989">
    <property type="entry name" value="COA_CT_CTER"/>
    <property type="match status" value="1"/>
</dbReference>
<evidence type="ECO:0000256" key="12">
    <source>
        <dbReference type="ARBA" id="ARBA00023268"/>
    </source>
</evidence>
<dbReference type="EC" id="6.4.1.2" evidence="3"/>
<dbReference type="FunFam" id="3.40.50.20:FF:000005">
    <property type="entry name" value="acetyl-CoA carboxylase isoform X2"/>
    <property type="match status" value="1"/>
</dbReference>
<sequence>MMFFACRPSMSGPHLLKKGKEHRKMDVHRDFTVASPAEFVTRFGGNRIIDKVLIANNGIAAVKCMRSIRRWSYEMFRNERIIRFVVMVTPEDLKANAEYIKMADHYVPVPGGPNNNNYANVEMIVDIAKRIPVQAVWAGWGHASENPKLPELLHKSGISFLGPSSKAMWALGDKVASSIVAQSAEIPTLPWSGFGLRVEWAEEEQRHGRVISVPPELYVQGCVKDVDEGLASAEKIGYPVVIKASEGGGGKGIRKVDSSEDFPSFFRQVQAEVPGSPIFIMQLAEHARHLEVQILADQYGNAISLFGRDCSIQRRHQKIIEEAPATIVSTTTFEKMERYAVRLAKMVGYVSAGTVEYLFTEDGSFYFLELNPRLQVEHPCTEMIADVNLPAAQLQIAMGIPLYRIKDIRVLFGEAPWGDTPINFESPECIPCPRGHVIAARITSENPDEGFKPSSGTVQELNFRSSKNVWGYFSVGATGGLHEFADSQFGHCFSWGENREEAISNMVVAMKELSIRGDFRTTVEYLIKLLETESFRNNDIDTGWLDHLIAEKVQVERPDTMLGVVCGALQVADASFRESMSDFLHSLERGQVLPAASLVNTVNVDLIYDGVKYCLQVARQSPTTYVIIMNDSDIEVDVHRLSDGGLLLSYGGSSYTTYMKEEIDSYRITVGNKTCVFEKERDPTVLRSPSAGKLLQYVVADGSHVLATQPYAEIEVMKMVMPLHVQHSGCIHFLKRPGTVLEPGCVVARMDLDDPSCIHAPNTEPLPSQEPLPAAGERLHQVFHSVLENLVKIMDGYCLPEPYFSQKLKKWIDTLMKTLRDPSLPLLELQEIMTSVAGRIPVTVEKAIRKVMAQYASNITSVLCQFPSQRIANILDSHAATLQRKADREVFFMNTQSIVQLVQRYRSGIRGYMKSVVLDLLRRYLQVEMQFQQAHYDKCVINLREQYKPDMTPVLECIFSHAQVSKKNVLVTMLIDQLCGRDPTLADELMAILNELTQLSKVENSKVALRARQVLIASHLPSYELRHNQVESIFLSAIDMYGHQFCPENLKKLILSETSIFDVLPSFFYHNNRVVCMAALEVYVRRGYIAYELNSLQHHQLQDGTCAVDFQFMLPSSHPNRYSSNHIMSVPVNDTGEFQTMRRQGSELFLEGALSPPCQRMGAMVAFHSFEHFKRSVCAAPGLNSLCASFQKTLLYEYGIRRITFLVAQKIQMKNAKVINLPPQREFPKYFTFRARDEFHEDRIYRNLEPALAFQLELNRMRNFDLTAVPCAHHRMQLYLGAARVEEGAEVTDYRFFIRAIIRHSDLITKEASFEYLQNEGERLLLEAMDELEVAFSNISARTDCNHIFLNFVPTVIMDPSKIEESVRSMVMRYGSRLWKLRVLQAELKINIRLTTNGDVIPIRLFLTNESGYYLDISLYKEVTDPSTGQIMFQSFGDKQGPLHGMLINTPYVTKDLLQAKRFQAQTLGTTYVYDFPEMFRQALFKLWGPGDSYPKDVLMCNELVLDSQGRLVQMNRLPGDNEIGMVAFRMKMKTPEYPEGRDIIVICNDITHMIGSFGPQEDELFLRASELARAEGIPRIYIAANSGARIGLAEEIRHMFQVAWIDPDDPYKGFKYLYLTPQDYTRISSSNSVHCHHVEEGGESRYIITDIIGKEEGLGVENLRGSGTIAGETSQAYKEVITISMVTCRAIGIGAYLVRLGQRVIQVENSHIILTGAGALNKVLGREVYTSNNQLGGVQIMHNNGVTHSIVPDDFEGVLTILQWLSYMPKSNQSPVPIMPSTDPVEREIDFVPTKAPYDPRWLLCGRPHPTVKGAWQSGFFDHGTFMEVMATWAQTVVVGRARLGGIPLGVIAVETRTVEVTIPADPANLDSEAKIYQQAGQVWYPDSAYKTAQAIEDFNREKLPLMVFANWRGFSGGMKDMYDQVLKFGSYIVDALREFSQPVLVYIPPHAELRGGSWVVIDPTINLQHMELYADRESRGGVLEAEGTVEIKFRKKDLLKAMQRIDAVYSRLAEQLSNPELTSPERKDLEAKLKSREEFLLPIYHQVAVQFVDLHDTPGRMQEKSVIMDILDWKNARSFFYWRLRRLLLEEVVKGEIMKANQDLSNGHIQSMLRRWFVEKEGTVKAYLWDNNKVVVEWLESHLSQQDGTCSVIRENIKYLKRDYALKHIRSLVQANPDVTMDCIIQMAQNITPSQRAKVCHLLATMDNSTTS</sequence>
<keyword evidence="11" id="KW-0092">Biotin</keyword>
<dbReference type="PANTHER" id="PTHR45728:SF1">
    <property type="entry name" value="ACETYL-COA CARBOXYLASE 2"/>
    <property type="match status" value="1"/>
</dbReference>
<dbReference type="InterPro" id="IPR049076">
    <property type="entry name" value="ACCA"/>
</dbReference>
<dbReference type="InterPro" id="IPR016185">
    <property type="entry name" value="PreATP-grasp_dom_sf"/>
</dbReference>
<evidence type="ECO:0000259" key="15">
    <source>
        <dbReference type="PROSITE" id="PS50975"/>
    </source>
</evidence>
<protein>
    <recommendedName>
        <fullName evidence="3">acetyl-CoA carboxylase</fullName>
        <ecNumber evidence="3">6.4.1.2</ecNumber>
    </recommendedName>
</protein>
<evidence type="ECO:0000256" key="10">
    <source>
        <dbReference type="ARBA" id="ARBA00023160"/>
    </source>
</evidence>
<dbReference type="InterPro" id="IPR011054">
    <property type="entry name" value="Rudment_hybrid_motif"/>
</dbReference>